<dbReference type="GO" id="GO:0008408">
    <property type="term" value="F:3'-5' exonuclease activity"/>
    <property type="evidence" value="ECO:0007669"/>
    <property type="project" value="InterPro"/>
</dbReference>
<dbReference type="PANTHER" id="PTHR47649:SF1">
    <property type="entry name" value="RIBONUCLEASE D"/>
    <property type="match status" value="1"/>
</dbReference>
<dbReference type="InterPro" id="IPR012337">
    <property type="entry name" value="RNaseH-like_sf"/>
</dbReference>
<dbReference type="Pfam" id="PF01612">
    <property type="entry name" value="DNA_pol_A_exo1"/>
    <property type="match status" value="1"/>
</dbReference>
<dbReference type="InterPro" id="IPR010997">
    <property type="entry name" value="HRDC-like_sf"/>
</dbReference>
<dbReference type="InterPro" id="IPR044876">
    <property type="entry name" value="HRDC_dom_sf"/>
</dbReference>
<evidence type="ECO:0000259" key="2">
    <source>
        <dbReference type="SMART" id="SM00474"/>
    </source>
</evidence>
<evidence type="ECO:0000313" key="3">
    <source>
        <dbReference type="EMBL" id="ANP27479.1"/>
    </source>
</evidence>
<reference evidence="3 4" key="1">
    <citation type="submission" date="2015-06" db="EMBL/GenBank/DDBJ databases">
        <title>Investigation of pathophysiology for high-risk pregnancy and development of treatment modality based on it.</title>
        <authorList>
            <person name="Kim B.-C."/>
            <person name="Lim S."/>
        </authorList>
    </citation>
    <scope>NUCLEOTIDE SEQUENCE [LARGE SCALE GENOMIC DNA]</scope>
    <source>
        <strain evidence="3 4">AD1-86</strain>
    </source>
</reference>
<dbReference type="SMART" id="SM00341">
    <property type="entry name" value="HRDC"/>
    <property type="match status" value="1"/>
</dbReference>
<dbReference type="Pfam" id="PF00570">
    <property type="entry name" value="HRDC"/>
    <property type="match status" value="1"/>
</dbReference>
<proteinExistence type="predicted"/>
<dbReference type="Proteomes" id="UP000092596">
    <property type="component" value="Chromosome"/>
</dbReference>
<dbReference type="GO" id="GO:0006139">
    <property type="term" value="P:nucleobase-containing compound metabolic process"/>
    <property type="evidence" value="ECO:0007669"/>
    <property type="project" value="InterPro"/>
</dbReference>
<sequence length="416" mass="46348">MTDANAQATETASAPLIKKPAGGTPALVATIQGILEWCERVESGEDLAIDVERASSYRYSAKAYLVQIKTEAAGILLLDPLACQLPGTFTDIMNSHPWILHASRQDLPSLSMLGLTPPALFDTEVAARLLGLPKVNLGALTEELLGVRLAKEHSSANWSKRPLPESWLDYAALDVEYLAELKAALTRRLDESGKAAWAQEEFAFEATFAHPDTPDEPWRSLHGLGTLKSPLQLAVARAMWERRDSIARHADIAPFMVLRDKPLVAMAKASSKGREAFDKAAPKNLKHREQWWRCVREARELPRVHLPSTRPAGPYPNHRSWPKRFPEVLGAYKKVREGLLARADELHMPVENLISPGHVRHWVWNHFNAEAEHRIPHASPEQIERELEAVGARPWQAAQATPAIIESLRDYTPPST</sequence>
<dbReference type="RefSeq" id="WP_065247680.1">
    <property type="nucleotide sequence ID" value="NZ_CP012117.1"/>
</dbReference>
<gene>
    <name evidence="3" type="ORF">DAD186_09290</name>
</gene>
<dbReference type="InterPro" id="IPR041605">
    <property type="entry name" value="Exo_C"/>
</dbReference>
<protein>
    <submittedName>
        <fullName evidence="3">Ribonuclease D</fullName>
    </submittedName>
</protein>
<dbReference type="InterPro" id="IPR002121">
    <property type="entry name" value="HRDC_dom"/>
</dbReference>
<dbReference type="Pfam" id="PF18305">
    <property type="entry name" value="DNA_pol_A_exoN"/>
    <property type="match status" value="1"/>
</dbReference>
<feature type="domain" description="3'-5' exonuclease" evidence="2">
    <location>
        <begin position="25"/>
        <end position="190"/>
    </location>
</feature>
<dbReference type="STRING" id="1630135.DAD186_09290"/>
<accession>A0A1B0ZHL4</accession>
<evidence type="ECO:0000313" key="4">
    <source>
        <dbReference type="Proteomes" id="UP000092596"/>
    </source>
</evidence>
<dbReference type="AlphaFoldDB" id="A0A1B0ZHL4"/>
<dbReference type="CDD" id="cd06142">
    <property type="entry name" value="RNaseD_exo"/>
    <property type="match status" value="1"/>
</dbReference>
<dbReference type="KEGG" id="dva:DAD186_09290"/>
<dbReference type="InterPro" id="IPR002562">
    <property type="entry name" value="3'-5'_exonuclease_dom"/>
</dbReference>
<dbReference type="Gene3D" id="1.10.150.80">
    <property type="entry name" value="HRDC domain"/>
    <property type="match status" value="2"/>
</dbReference>
<dbReference type="Gene3D" id="3.30.420.10">
    <property type="entry name" value="Ribonuclease H-like superfamily/Ribonuclease H"/>
    <property type="match status" value="1"/>
</dbReference>
<dbReference type="GO" id="GO:0003676">
    <property type="term" value="F:nucleic acid binding"/>
    <property type="evidence" value="ECO:0007669"/>
    <property type="project" value="InterPro"/>
</dbReference>
<organism evidence="3 4">
    <name type="scientific">Dermabacter vaginalis</name>
    <dbReference type="NCBI Taxonomy" id="1630135"/>
    <lineage>
        <taxon>Bacteria</taxon>
        <taxon>Bacillati</taxon>
        <taxon>Actinomycetota</taxon>
        <taxon>Actinomycetes</taxon>
        <taxon>Micrococcales</taxon>
        <taxon>Dermabacteraceae</taxon>
        <taxon>Dermabacter</taxon>
    </lineage>
</organism>
<evidence type="ECO:0000259" key="1">
    <source>
        <dbReference type="SMART" id="SM00341"/>
    </source>
</evidence>
<dbReference type="SMART" id="SM00474">
    <property type="entry name" value="35EXOc"/>
    <property type="match status" value="1"/>
</dbReference>
<feature type="domain" description="HRDC" evidence="1">
    <location>
        <begin position="229"/>
        <end position="305"/>
    </location>
</feature>
<name>A0A1B0ZHL4_9MICO</name>
<dbReference type="InterPro" id="IPR051086">
    <property type="entry name" value="RNase_D-like"/>
</dbReference>
<dbReference type="InterPro" id="IPR036397">
    <property type="entry name" value="RNaseH_sf"/>
</dbReference>
<dbReference type="SUPFAM" id="SSF47819">
    <property type="entry name" value="HRDC-like"/>
    <property type="match status" value="1"/>
</dbReference>
<dbReference type="PATRIC" id="fig|1630135.4.peg.929"/>
<dbReference type="SUPFAM" id="SSF53098">
    <property type="entry name" value="Ribonuclease H-like"/>
    <property type="match status" value="1"/>
</dbReference>
<dbReference type="GO" id="GO:0000166">
    <property type="term" value="F:nucleotide binding"/>
    <property type="evidence" value="ECO:0007669"/>
    <property type="project" value="InterPro"/>
</dbReference>
<dbReference type="PANTHER" id="PTHR47649">
    <property type="entry name" value="RIBONUCLEASE D"/>
    <property type="match status" value="1"/>
</dbReference>
<dbReference type="EMBL" id="CP012117">
    <property type="protein sequence ID" value="ANP27479.1"/>
    <property type="molecule type" value="Genomic_DNA"/>
</dbReference>